<dbReference type="GO" id="GO:0015035">
    <property type="term" value="F:protein-disulfide reductase activity"/>
    <property type="evidence" value="ECO:0007669"/>
    <property type="project" value="InterPro"/>
</dbReference>
<dbReference type="STRING" id="624147.SAMN04487970_103333"/>
<proteinExistence type="predicted"/>
<comment type="subcellular location">
    <subcellularLocation>
        <location evidence="1">Endomembrane system</location>
        <topology evidence="1">Multi-pass membrane protein</topology>
    </subcellularLocation>
</comment>
<dbReference type="InterPro" id="IPR052964">
    <property type="entry name" value="Sporulation_signal_mat"/>
</dbReference>
<organism evidence="7 8">
    <name type="scientific">Paenibacillus tianmuensis</name>
    <dbReference type="NCBI Taxonomy" id="624147"/>
    <lineage>
        <taxon>Bacteria</taxon>
        <taxon>Bacillati</taxon>
        <taxon>Bacillota</taxon>
        <taxon>Bacilli</taxon>
        <taxon>Bacillales</taxon>
        <taxon>Paenibacillaceae</taxon>
        <taxon>Paenibacillus</taxon>
    </lineage>
</organism>
<dbReference type="GO" id="GO:0012505">
    <property type="term" value="C:endomembrane system"/>
    <property type="evidence" value="ECO:0007669"/>
    <property type="project" value="UniProtKB-SubCell"/>
</dbReference>
<dbReference type="PANTHER" id="PTHR39535">
    <property type="entry name" value="SPORULATION-DELAYING PROTEIN SDPB"/>
    <property type="match status" value="1"/>
</dbReference>
<name>A0A1G4SRF1_9BACL</name>
<dbReference type="PANTHER" id="PTHR39535:SF2">
    <property type="entry name" value="HTTM DOMAIN-CONTAINING PROTEIN"/>
    <property type="match status" value="1"/>
</dbReference>
<feature type="transmembrane region" description="Helical" evidence="5">
    <location>
        <begin position="177"/>
        <end position="199"/>
    </location>
</feature>
<feature type="transmembrane region" description="Helical" evidence="5">
    <location>
        <begin position="106"/>
        <end position="125"/>
    </location>
</feature>
<keyword evidence="4 5" id="KW-0472">Membrane</keyword>
<feature type="transmembrane region" description="Helical" evidence="5">
    <location>
        <begin position="131"/>
        <end position="150"/>
    </location>
</feature>
<dbReference type="InterPro" id="IPR011020">
    <property type="entry name" value="HTTM-like"/>
</dbReference>
<evidence type="ECO:0000256" key="1">
    <source>
        <dbReference type="ARBA" id="ARBA00004127"/>
    </source>
</evidence>
<feature type="transmembrane region" description="Helical" evidence="5">
    <location>
        <begin position="80"/>
        <end position="99"/>
    </location>
</feature>
<feature type="transmembrane region" description="Helical" evidence="5">
    <location>
        <begin position="232"/>
        <end position="253"/>
    </location>
</feature>
<dbReference type="Pfam" id="PF04134">
    <property type="entry name" value="DCC1-like"/>
    <property type="match status" value="1"/>
</dbReference>
<protein>
    <submittedName>
        <fullName evidence="7">Antimicrobial peptide system protein, SdpB family</fullName>
    </submittedName>
</protein>
<evidence type="ECO:0000256" key="5">
    <source>
        <dbReference type="SAM" id="Phobius"/>
    </source>
</evidence>
<keyword evidence="8" id="KW-1185">Reference proteome</keyword>
<evidence type="ECO:0000259" key="6">
    <source>
        <dbReference type="SMART" id="SM00752"/>
    </source>
</evidence>
<feature type="transmembrane region" description="Helical" evidence="5">
    <location>
        <begin position="21"/>
        <end position="42"/>
    </location>
</feature>
<evidence type="ECO:0000313" key="7">
    <source>
        <dbReference type="EMBL" id="SCW71591.1"/>
    </source>
</evidence>
<dbReference type="InterPro" id="IPR007263">
    <property type="entry name" value="DCC1-like"/>
</dbReference>
<dbReference type="Proteomes" id="UP000198601">
    <property type="component" value="Unassembled WGS sequence"/>
</dbReference>
<dbReference type="EMBL" id="FMTT01000033">
    <property type="protein sequence ID" value="SCW71591.1"/>
    <property type="molecule type" value="Genomic_DNA"/>
</dbReference>
<evidence type="ECO:0000313" key="8">
    <source>
        <dbReference type="Proteomes" id="UP000198601"/>
    </source>
</evidence>
<dbReference type="SMART" id="SM00752">
    <property type="entry name" value="HTTM"/>
    <property type="match status" value="1"/>
</dbReference>
<keyword evidence="3 5" id="KW-1133">Transmembrane helix</keyword>
<keyword evidence="2 5" id="KW-0812">Transmembrane</keyword>
<dbReference type="OrthoDB" id="1260738at2"/>
<reference evidence="8" key="1">
    <citation type="submission" date="2016-10" db="EMBL/GenBank/DDBJ databases">
        <authorList>
            <person name="Varghese N."/>
            <person name="Submissions S."/>
        </authorList>
    </citation>
    <scope>NUCLEOTIDE SEQUENCE [LARGE SCALE GENOMIC DNA]</scope>
    <source>
        <strain evidence="8">CGMCC 1.8946</strain>
    </source>
</reference>
<accession>A0A1G4SRF1</accession>
<feature type="domain" description="HTTM-like" evidence="6">
    <location>
        <begin position="19"/>
        <end position="297"/>
    </location>
</feature>
<evidence type="ECO:0000256" key="3">
    <source>
        <dbReference type="ARBA" id="ARBA00022989"/>
    </source>
</evidence>
<evidence type="ECO:0000256" key="4">
    <source>
        <dbReference type="ARBA" id="ARBA00023136"/>
    </source>
</evidence>
<dbReference type="AlphaFoldDB" id="A0A1G4SRF1"/>
<sequence>MQAIANVNRSIWLRWFYRENFLIGTSLARIGFGLVLLYMYLIHYSQRYLLWSDQGLIDHATYLTTTKGFSLSLYTWSPSMLYFDIVYHIGIMVTILYVIGWKGRLMSILFFIFTYSLLDRNYLIGDGGDNILRILLCYMIFANTTAYFSADAEKYWKKRSVAEEGTWYKIKAVFHNFAVLFCIVNLCIMYLTSGLYQIMGEMWHSGTAVYYIMQVNQFSHPFFRNLILQNDFFIVLFTYSSVIIKLAFPFLLFNRYTKYFIVFCVVSFHLGIGIAMGLITFSLIMCIIDFMLISDEEYKKIHRKLIRLRRLFLLAFRTRTRSFGRKSIPQTHHVIVFYDGWCPFCQASIRNLRKLDWFRLLHFVSFREPNVCNTFQLDLNKLEKRMHSKRKTEEKSHEGIYAFIQISKRLVPLWPLVPLLYLAAICGIGQKTYDFIASRRSIIPAGGCDDTCYLPTARTSIKS</sequence>
<feature type="transmembrane region" description="Helical" evidence="5">
    <location>
        <begin position="260"/>
        <end position="293"/>
    </location>
</feature>
<evidence type="ECO:0000256" key="2">
    <source>
        <dbReference type="ARBA" id="ARBA00022692"/>
    </source>
</evidence>
<gene>
    <name evidence="7" type="ORF">SAMN04487970_103333</name>
</gene>